<gene>
    <name evidence="2" type="ORF">B0T25DRAFT_464384</name>
</gene>
<evidence type="ECO:0000256" key="1">
    <source>
        <dbReference type="SAM" id="MobiDB-lite"/>
    </source>
</evidence>
<dbReference type="CDD" id="cd10170">
    <property type="entry name" value="ASKHA_NBD_HSP70"/>
    <property type="match status" value="1"/>
</dbReference>
<reference evidence="2" key="2">
    <citation type="submission" date="2023-06" db="EMBL/GenBank/DDBJ databases">
        <authorList>
            <consortium name="Lawrence Berkeley National Laboratory"/>
            <person name="Haridas S."/>
            <person name="Hensen N."/>
            <person name="Bonometti L."/>
            <person name="Westerberg I."/>
            <person name="Brannstrom I.O."/>
            <person name="Guillou S."/>
            <person name="Cros-Aarteil S."/>
            <person name="Calhoun S."/>
            <person name="Kuo A."/>
            <person name="Mondo S."/>
            <person name="Pangilinan J."/>
            <person name="Riley R."/>
            <person name="Labutti K."/>
            <person name="Andreopoulos B."/>
            <person name="Lipzen A."/>
            <person name="Chen C."/>
            <person name="Yanf M."/>
            <person name="Daum C."/>
            <person name="Ng V."/>
            <person name="Clum A."/>
            <person name="Steindorff A."/>
            <person name="Ohm R."/>
            <person name="Martin F."/>
            <person name="Silar P."/>
            <person name="Natvig D."/>
            <person name="Lalanne C."/>
            <person name="Gautier V."/>
            <person name="Ament-Velasquez S.L."/>
            <person name="Kruys A."/>
            <person name="Hutchinson M.I."/>
            <person name="Powell A.J."/>
            <person name="Barry K."/>
            <person name="Miller A.N."/>
            <person name="Grigoriev I.V."/>
            <person name="Debuchy R."/>
            <person name="Gladieux P."/>
            <person name="Thoren M.H."/>
            <person name="Johannesson H."/>
        </authorList>
    </citation>
    <scope>NUCLEOTIDE SEQUENCE</scope>
    <source>
        <strain evidence="2">CBS 955.72</strain>
    </source>
</reference>
<dbReference type="Proteomes" id="UP001275084">
    <property type="component" value="Unassembled WGS sequence"/>
</dbReference>
<sequence>MPELQIPIPRPLVPEPAYDTIYSGDSATSETSGPGIGGGGGGVPAVAAPDGGSDETRVMLGLDYGTTYTGLAYMHQTVEADPAFRDLRVFGEWSGGGGAGKIPSAISYSKTPSKCKQWGDDIDKQQSLVLKWTKLELQPQKALQELAKLREALGGLALVQSLLRDERAGVKTDMPLHITKSPISIVQDYLTRVARHYYLYMRNNSEFAIERGNVPVDMVITHPAGWPYEALNKTFRATMGAFNKKIFPTRRNIYLVPEPEACAVFTVQDMIVSGENNMVPGECFVVCDAGGGTVDLVTYRFDRLEPLELEKIGPVSGDYCGATYIDRAFLEWIESKITNIDMRAQEHGTGGHFVHEAKRNTILDRFEKCKRQFTGTETNILTMPRGIQGDPNFTQLANGQLTITAGDMKGFFSFSIKQTLDLIDRQVGYARVQGETVSYIFMSGGMSQSEYVLDQEGSHYGDVTVQRPQEGWTAVAQGGVLCAMGIGANNAVLAKPCPKHYGISGAEALSPWKHRDAGIRLSADRIHGGNMALDQITWLVRKGDIVLPDCPVEASCRVACSFVPTQIRDGSTMRVTFCATDMEQPPDYGLDGGMLVMGINRVRSGLTCCCRIQRDGYHRD</sequence>
<proteinExistence type="predicted"/>
<dbReference type="PANTHER" id="PTHR14187:SF82">
    <property type="entry name" value="FAMILY CHAPERONE, PUTATIVE (AFU_ORTHOLOGUE AFUA_7G08575)-RELATED"/>
    <property type="match status" value="1"/>
</dbReference>
<feature type="compositionally biased region" description="Polar residues" evidence="1">
    <location>
        <begin position="23"/>
        <end position="32"/>
    </location>
</feature>
<feature type="region of interest" description="Disordered" evidence="1">
    <location>
        <begin position="1"/>
        <end position="50"/>
    </location>
</feature>
<evidence type="ECO:0008006" key="4">
    <source>
        <dbReference type="Google" id="ProtNLM"/>
    </source>
</evidence>
<dbReference type="Gene3D" id="3.30.420.40">
    <property type="match status" value="2"/>
</dbReference>
<dbReference type="Gene3D" id="3.90.640.10">
    <property type="entry name" value="Actin, Chain A, domain 4"/>
    <property type="match status" value="1"/>
</dbReference>
<evidence type="ECO:0000313" key="2">
    <source>
        <dbReference type="EMBL" id="KAK3343427.1"/>
    </source>
</evidence>
<organism evidence="2 3">
    <name type="scientific">Lasiosphaeria hispida</name>
    <dbReference type="NCBI Taxonomy" id="260671"/>
    <lineage>
        <taxon>Eukaryota</taxon>
        <taxon>Fungi</taxon>
        <taxon>Dikarya</taxon>
        <taxon>Ascomycota</taxon>
        <taxon>Pezizomycotina</taxon>
        <taxon>Sordariomycetes</taxon>
        <taxon>Sordariomycetidae</taxon>
        <taxon>Sordariales</taxon>
        <taxon>Lasiosphaeriaceae</taxon>
        <taxon>Lasiosphaeria</taxon>
    </lineage>
</organism>
<feature type="compositionally biased region" description="Gly residues" evidence="1">
    <location>
        <begin position="34"/>
        <end position="43"/>
    </location>
</feature>
<comment type="caution">
    <text evidence="2">The sequence shown here is derived from an EMBL/GenBank/DDBJ whole genome shotgun (WGS) entry which is preliminary data.</text>
</comment>
<dbReference type="AlphaFoldDB" id="A0AAJ0M9C7"/>
<evidence type="ECO:0000313" key="3">
    <source>
        <dbReference type="Proteomes" id="UP001275084"/>
    </source>
</evidence>
<dbReference type="InterPro" id="IPR043129">
    <property type="entry name" value="ATPase_NBD"/>
</dbReference>
<protein>
    <recommendedName>
        <fullName evidence="4">Actin-like ATPase domain-containing protein</fullName>
    </recommendedName>
</protein>
<dbReference type="PANTHER" id="PTHR14187">
    <property type="entry name" value="ALPHA KINASE/ELONGATION FACTOR 2 KINASE"/>
    <property type="match status" value="1"/>
</dbReference>
<name>A0AAJ0M9C7_9PEZI</name>
<dbReference type="SUPFAM" id="SSF53067">
    <property type="entry name" value="Actin-like ATPase domain"/>
    <property type="match status" value="2"/>
</dbReference>
<reference evidence="2" key="1">
    <citation type="journal article" date="2023" name="Mol. Phylogenet. Evol.">
        <title>Genome-scale phylogeny and comparative genomics of the fungal order Sordariales.</title>
        <authorList>
            <person name="Hensen N."/>
            <person name="Bonometti L."/>
            <person name="Westerberg I."/>
            <person name="Brannstrom I.O."/>
            <person name="Guillou S."/>
            <person name="Cros-Aarteil S."/>
            <person name="Calhoun S."/>
            <person name="Haridas S."/>
            <person name="Kuo A."/>
            <person name="Mondo S."/>
            <person name="Pangilinan J."/>
            <person name="Riley R."/>
            <person name="LaButti K."/>
            <person name="Andreopoulos B."/>
            <person name="Lipzen A."/>
            <person name="Chen C."/>
            <person name="Yan M."/>
            <person name="Daum C."/>
            <person name="Ng V."/>
            <person name="Clum A."/>
            <person name="Steindorff A."/>
            <person name="Ohm R.A."/>
            <person name="Martin F."/>
            <person name="Silar P."/>
            <person name="Natvig D.O."/>
            <person name="Lalanne C."/>
            <person name="Gautier V."/>
            <person name="Ament-Velasquez S.L."/>
            <person name="Kruys A."/>
            <person name="Hutchinson M.I."/>
            <person name="Powell A.J."/>
            <person name="Barry K."/>
            <person name="Miller A.N."/>
            <person name="Grigoriev I.V."/>
            <person name="Debuchy R."/>
            <person name="Gladieux P."/>
            <person name="Hiltunen Thoren M."/>
            <person name="Johannesson H."/>
        </authorList>
    </citation>
    <scope>NUCLEOTIDE SEQUENCE</scope>
    <source>
        <strain evidence="2">CBS 955.72</strain>
    </source>
</reference>
<dbReference type="EMBL" id="JAUIQD010000007">
    <property type="protein sequence ID" value="KAK3343427.1"/>
    <property type="molecule type" value="Genomic_DNA"/>
</dbReference>
<accession>A0AAJ0M9C7</accession>
<keyword evidence="3" id="KW-1185">Reference proteome</keyword>